<dbReference type="eggNOG" id="COG4313">
    <property type="taxonomic scope" value="Bacteria"/>
</dbReference>
<proteinExistence type="predicted"/>
<evidence type="ECO:0008006" key="2">
    <source>
        <dbReference type="Google" id="ProtNLM"/>
    </source>
</evidence>
<dbReference type="KEGG" id="bgf:BC1003_3934"/>
<dbReference type="HOGENOM" id="CLU_066206_0_0_4"/>
<reference evidence="1" key="1">
    <citation type="submission" date="2010-09" db="EMBL/GenBank/DDBJ databases">
        <title>Complete sequence of chromosome2 of Burkholderia sp. CCGE1003.</title>
        <authorList>
            <consortium name="US DOE Joint Genome Institute"/>
            <person name="Lucas S."/>
            <person name="Copeland A."/>
            <person name="Lapidus A."/>
            <person name="Cheng J.-F."/>
            <person name="Bruce D."/>
            <person name="Goodwin L."/>
            <person name="Pitluck S."/>
            <person name="Daligault H."/>
            <person name="Davenport K."/>
            <person name="Detter J.C."/>
            <person name="Han C."/>
            <person name="Tapia R."/>
            <person name="Land M."/>
            <person name="Hauser L."/>
            <person name="Jeffries C."/>
            <person name="Kyrpides N."/>
            <person name="Ivanova N."/>
            <person name="Ovchinnikova G."/>
            <person name="Martinez-Romero E."/>
            <person name="Rogel M.A."/>
            <person name="Auchtung J."/>
            <person name="Tiedje J.M."/>
            <person name="Woyke T."/>
        </authorList>
    </citation>
    <scope>NUCLEOTIDE SEQUENCE</scope>
    <source>
        <strain evidence="1">CCGE1003</strain>
    </source>
</reference>
<dbReference type="STRING" id="640512.BC1003_3934"/>
<dbReference type="EMBL" id="CP002218">
    <property type="protein sequence ID" value="ADN59873.1"/>
    <property type="molecule type" value="Genomic_DNA"/>
</dbReference>
<protein>
    <recommendedName>
        <fullName evidence="2">Transporter</fullName>
    </recommendedName>
</protein>
<dbReference type="InterPro" id="IPR025737">
    <property type="entry name" value="FApF"/>
</dbReference>
<name>E1TK49_BURSG</name>
<sequence>MKTSAGKPRALARENHCGSHMATVAATLRPSTRAATSLAALRPSTRAKASRLARAVATLACVYANECVATEGGVGRPVTGQQVSPYAGVVPPTSEWIVSFATIYYEGSLGATKTLPVSGTVTQGLNYQVVYTIADLLKPWGVTWGGWNFASLVGVPVQYTHASSFNGILPNDHSTEFADLFFVPVIAGYHLTKTDHVALSVQIFAPTGSYSTSRLANAGENTWTFSPTIAYTHLIPSENIELTVNYGIGFYTPNSRTHYHNAPVSVLDLLALKRFQNGWGVGVVGGYIQQLSDDSGGIAERIGGARGHAWGLGPMITWSGKVSKTPVSAALRWVNEVEASHRPRGNSVQLSISATFE</sequence>
<accession>E1TK49</accession>
<organism evidence="1">
    <name type="scientific">Burkholderia sp. (strain CCGE1003)</name>
    <dbReference type="NCBI Taxonomy" id="640512"/>
    <lineage>
        <taxon>Bacteria</taxon>
        <taxon>Pseudomonadati</taxon>
        <taxon>Pseudomonadota</taxon>
        <taxon>Betaproteobacteria</taxon>
        <taxon>Burkholderiales</taxon>
        <taxon>Burkholderiaceae</taxon>
        <taxon>Burkholderia</taxon>
    </lineage>
</organism>
<dbReference type="Pfam" id="PF13557">
    <property type="entry name" value="Phenol_MetA_deg"/>
    <property type="match status" value="1"/>
</dbReference>
<evidence type="ECO:0000313" key="1">
    <source>
        <dbReference type="EMBL" id="ADN59873.1"/>
    </source>
</evidence>
<dbReference type="AlphaFoldDB" id="E1TK49"/>
<gene>
    <name evidence="1" type="ordered locus">BC1003_3934</name>
</gene>